<proteinExistence type="predicted"/>
<protein>
    <submittedName>
        <fullName evidence="1">Uncharacterized protein</fullName>
    </submittedName>
</protein>
<dbReference type="Proteomes" id="UP000579647">
    <property type="component" value="Unassembled WGS sequence"/>
</dbReference>
<evidence type="ECO:0000313" key="1">
    <source>
        <dbReference type="EMBL" id="MBB5493438.1"/>
    </source>
</evidence>
<comment type="caution">
    <text evidence="1">The sequence shown here is derived from an EMBL/GenBank/DDBJ whole genome shotgun (WGS) entry which is preliminary data.</text>
</comment>
<reference evidence="1 2" key="1">
    <citation type="submission" date="2020-08" db="EMBL/GenBank/DDBJ databases">
        <title>Sequencing the genomes of 1000 actinobacteria strains.</title>
        <authorList>
            <person name="Klenk H.-P."/>
        </authorList>
    </citation>
    <scope>NUCLEOTIDE SEQUENCE [LARGE SCALE GENOMIC DNA]</scope>
    <source>
        <strain evidence="1 2">DSM 44598</strain>
    </source>
</reference>
<organism evidence="1 2">
    <name type="scientific">Nocardiopsis metallicus</name>
    <dbReference type="NCBI Taxonomy" id="179819"/>
    <lineage>
        <taxon>Bacteria</taxon>
        <taxon>Bacillati</taxon>
        <taxon>Actinomycetota</taxon>
        <taxon>Actinomycetes</taxon>
        <taxon>Streptosporangiales</taxon>
        <taxon>Nocardiopsidaceae</taxon>
        <taxon>Nocardiopsis</taxon>
    </lineage>
</organism>
<accession>A0A840WTG6</accession>
<dbReference type="AlphaFoldDB" id="A0A840WTG6"/>
<sequence length="185" mass="21114">MSTRGAIAVPTDTGWRGRYHHFDSRPAQLGHELLHLYHRTFDGDHEAMARVLIDDHPAGWANLIALYFPWPVDQEEFARVGYEGVMSDVWGRFPECYCHGQHNEATDEAEQTLTCRCPDPDTDCGPEFIEWAYVITPQALRVFSSRPFGVHRLIALVPWQRDNAPDWQAAEVRAITGEIPEDLTL</sequence>
<evidence type="ECO:0000313" key="2">
    <source>
        <dbReference type="Proteomes" id="UP000579647"/>
    </source>
</evidence>
<dbReference type="RefSeq" id="WP_017567523.1">
    <property type="nucleotide sequence ID" value="NZ_BAAAKM010000111.1"/>
</dbReference>
<gene>
    <name evidence="1" type="ORF">HNR07_004575</name>
</gene>
<dbReference type="EMBL" id="JACHDO010000001">
    <property type="protein sequence ID" value="MBB5493438.1"/>
    <property type="molecule type" value="Genomic_DNA"/>
</dbReference>
<name>A0A840WTG6_9ACTN</name>
<keyword evidence="2" id="KW-1185">Reference proteome</keyword>